<comment type="caution">
    <text evidence="2">The sequence shown here is derived from an EMBL/GenBank/DDBJ whole genome shotgun (WGS) entry which is preliminary data.</text>
</comment>
<gene>
    <name evidence="2" type="ORF">RM780_21930</name>
</gene>
<evidence type="ECO:0000256" key="1">
    <source>
        <dbReference type="SAM" id="SignalP"/>
    </source>
</evidence>
<feature type="chain" id="PRO_5045294469" evidence="1">
    <location>
        <begin position="41"/>
        <end position="330"/>
    </location>
</feature>
<evidence type="ECO:0000313" key="2">
    <source>
        <dbReference type="EMBL" id="MDT0309597.1"/>
    </source>
</evidence>
<dbReference type="RefSeq" id="WP_311632563.1">
    <property type="nucleotide sequence ID" value="NZ_JAVREN010000041.1"/>
</dbReference>
<dbReference type="PANTHER" id="PTHR37574">
    <property type="entry name" value="LIPASE B"/>
    <property type="match status" value="1"/>
</dbReference>
<dbReference type="Proteomes" id="UP001183388">
    <property type="component" value="Unassembled WGS sequence"/>
</dbReference>
<keyword evidence="1" id="KW-0732">Signal</keyword>
<dbReference type="Pfam" id="PF01674">
    <property type="entry name" value="Lipase_2"/>
    <property type="match status" value="1"/>
</dbReference>
<dbReference type="GO" id="GO:0016787">
    <property type="term" value="F:hydrolase activity"/>
    <property type="evidence" value="ECO:0007669"/>
    <property type="project" value="UniProtKB-KW"/>
</dbReference>
<dbReference type="EMBL" id="JAVREN010000041">
    <property type="protein sequence ID" value="MDT0309597.1"/>
    <property type="molecule type" value="Genomic_DNA"/>
</dbReference>
<dbReference type="PROSITE" id="PS51318">
    <property type="entry name" value="TAT"/>
    <property type="match status" value="1"/>
</dbReference>
<dbReference type="InterPro" id="IPR002918">
    <property type="entry name" value="Lipase_EstA/Esterase_EstB"/>
</dbReference>
<proteinExistence type="predicted"/>
<protein>
    <submittedName>
        <fullName evidence="2">Alpha/beta fold hydrolase</fullName>
    </submittedName>
</protein>
<organism evidence="2 3">
    <name type="scientific">Streptomyces boetiae</name>
    <dbReference type="NCBI Taxonomy" id="3075541"/>
    <lineage>
        <taxon>Bacteria</taxon>
        <taxon>Bacillati</taxon>
        <taxon>Actinomycetota</taxon>
        <taxon>Actinomycetes</taxon>
        <taxon>Kitasatosporales</taxon>
        <taxon>Streptomycetaceae</taxon>
        <taxon>Streptomyces</taxon>
    </lineage>
</organism>
<dbReference type="InterPro" id="IPR053228">
    <property type="entry name" value="Stereospecific_Lipase"/>
</dbReference>
<evidence type="ECO:0000313" key="3">
    <source>
        <dbReference type="Proteomes" id="UP001183388"/>
    </source>
</evidence>
<sequence length="330" mass="34949">MRKASPRHRQRRLLRRWAGAAVAALAVAATAFVALPAAQAGQETQPQQEERYAVGDVNLGLRNYLLSPGAVTGANDWECEPSAEHPEPVVLVHATAFNLGSNFARLAPTLANEGRCVYAFNYGMGSFSMFGRVGGLTGITRSSQALDAFVDRVLTSTGAEQVDILGHSQGGMLPNHYIKRLGGAALVDDFVALAPSNHGTTLSGLTTIGETLGFLGLANGFLDLAGLDGLLDQEVGSEFQEALFADGDTVPGVDYTVIATRHDAIVTPYTQAFLEGENVTNILLQDVCPQDEAGHMGLAYDTPTVQMVLNALGADDPDFRPDCEGYGPGW</sequence>
<dbReference type="InterPro" id="IPR029058">
    <property type="entry name" value="AB_hydrolase_fold"/>
</dbReference>
<reference evidence="3" key="1">
    <citation type="submission" date="2023-07" db="EMBL/GenBank/DDBJ databases">
        <title>30 novel species of actinomycetes from the DSMZ collection.</title>
        <authorList>
            <person name="Nouioui I."/>
        </authorList>
    </citation>
    <scope>NUCLEOTIDE SEQUENCE [LARGE SCALE GENOMIC DNA]</scope>
    <source>
        <strain evidence="3">DSM 44917</strain>
    </source>
</reference>
<dbReference type="Gene3D" id="3.40.50.1820">
    <property type="entry name" value="alpha/beta hydrolase"/>
    <property type="match status" value="1"/>
</dbReference>
<name>A0ABU2LDL6_9ACTN</name>
<dbReference type="SUPFAM" id="SSF53474">
    <property type="entry name" value="alpha/beta-Hydrolases"/>
    <property type="match status" value="1"/>
</dbReference>
<feature type="signal peptide" evidence="1">
    <location>
        <begin position="1"/>
        <end position="40"/>
    </location>
</feature>
<dbReference type="InterPro" id="IPR006311">
    <property type="entry name" value="TAT_signal"/>
</dbReference>
<keyword evidence="3" id="KW-1185">Reference proteome</keyword>
<accession>A0ABU2LDL6</accession>
<dbReference type="PANTHER" id="PTHR37574:SF1">
    <property type="entry name" value="LIPASE B"/>
    <property type="match status" value="1"/>
</dbReference>
<keyword evidence="2" id="KW-0378">Hydrolase</keyword>